<accession>A0A3P6F4Q5</accession>
<feature type="compositionally biased region" description="Basic and acidic residues" evidence="1">
    <location>
        <begin position="11"/>
        <end position="33"/>
    </location>
</feature>
<proteinExistence type="predicted"/>
<gene>
    <name evidence="2" type="ORF">BOLC5T34995H</name>
</gene>
<dbReference type="EMBL" id="LR031877">
    <property type="protein sequence ID" value="VDD47448.1"/>
    <property type="molecule type" value="Genomic_DNA"/>
</dbReference>
<feature type="compositionally biased region" description="Polar residues" evidence="1">
    <location>
        <begin position="1"/>
        <end position="10"/>
    </location>
</feature>
<feature type="region of interest" description="Disordered" evidence="1">
    <location>
        <begin position="1"/>
        <end position="41"/>
    </location>
</feature>
<reference evidence="2" key="1">
    <citation type="submission" date="2018-11" db="EMBL/GenBank/DDBJ databases">
        <authorList>
            <consortium name="Genoscope - CEA"/>
            <person name="William W."/>
        </authorList>
    </citation>
    <scope>NUCLEOTIDE SEQUENCE</scope>
</reference>
<evidence type="ECO:0000256" key="1">
    <source>
        <dbReference type="SAM" id="MobiDB-lite"/>
    </source>
</evidence>
<evidence type="ECO:0000313" key="2">
    <source>
        <dbReference type="EMBL" id="VDD47448.1"/>
    </source>
</evidence>
<organism evidence="2">
    <name type="scientific">Brassica oleracea</name>
    <name type="common">Wild cabbage</name>
    <dbReference type="NCBI Taxonomy" id="3712"/>
    <lineage>
        <taxon>Eukaryota</taxon>
        <taxon>Viridiplantae</taxon>
        <taxon>Streptophyta</taxon>
        <taxon>Embryophyta</taxon>
        <taxon>Tracheophyta</taxon>
        <taxon>Spermatophyta</taxon>
        <taxon>Magnoliopsida</taxon>
        <taxon>eudicotyledons</taxon>
        <taxon>Gunneridae</taxon>
        <taxon>Pentapetalae</taxon>
        <taxon>rosids</taxon>
        <taxon>malvids</taxon>
        <taxon>Brassicales</taxon>
        <taxon>Brassicaceae</taxon>
        <taxon>Brassiceae</taxon>
        <taxon>Brassica</taxon>
    </lineage>
</organism>
<dbReference type="AlphaFoldDB" id="A0A3P6F4Q5"/>
<name>A0A3P6F4Q5_BRAOL</name>
<sequence>MLFTSVITNSSRRDKELLEKETIPMETESRTGTDKSASGKANDVNNAKKIKAYMDKVYTAIEHSNICVDKSVLDEHLSSPLLPRPSTIFFSKMKGNTITAILHKKPLITVFESL</sequence>
<protein>
    <submittedName>
        <fullName evidence="2">Uncharacterized protein</fullName>
    </submittedName>
</protein>